<keyword evidence="2" id="KW-0472">Membrane</keyword>
<name>A0AAV2IB49_LYMST</name>
<evidence type="ECO:0000256" key="1">
    <source>
        <dbReference type="SAM" id="MobiDB-lite"/>
    </source>
</evidence>
<keyword evidence="2" id="KW-1133">Transmembrane helix</keyword>
<sequence>MDVYLNDIARFFDEHAAGGKDWALLLGNVCAAKGDAGLGDLTDDVSKRLENYSANALDDAIKVKHDTRVNRERANDLGSNSRSTKNATGKVPDDEGDFCVRSSPTEGHGQKKRHTRQLRLFLHVIWGFLVAGCVIYCLEKVDQIWPAGTYRLCSEADYQAMRFSRKLLHRLNILTNYSLIAGECIISNPFFRNYSQCARCLAIEELRNQTRRKKFTRLDFDRDTLSAPIILKNSSSGVTLDMLRSSFFDHLDDLEPQYGKGFLSSILEIQHVQDLADRHNIDRMVADGEAIITWVTQHQPSLKVLRALFPKQRDIPGDLYQSRKMVFIMFGRAKNYKFDSFVPTKFMYTQGLGSTTLLLNPERICLNGCKPFMIQLDPGDVVVFDSMVWQWELALLTDSTSAMSVGLLERVVSSQGAQKTVQ</sequence>
<keyword evidence="4" id="KW-1185">Reference proteome</keyword>
<protein>
    <submittedName>
        <fullName evidence="3">Uncharacterized protein</fullName>
    </submittedName>
</protein>
<comment type="caution">
    <text evidence="3">The sequence shown here is derived from an EMBL/GenBank/DDBJ whole genome shotgun (WGS) entry which is preliminary data.</text>
</comment>
<organism evidence="3 4">
    <name type="scientific">Lymnaea stagnalis</name>
    <name type="common">Great pond snail</name>
    <name type="synonym">Helix stagnalis</name>
    <dbReference type="NCBI Taxonomy" id="6523"/>
    <lineage>
        <taxon>Eukaryota</taxon>
        <taxon>Metazoa</taxon>
        <taxon>Spiralia</taxon>
        <taxon>Lophotrochozoa</taxon>
        <taxon>Mollusca</taxon>
        <taxon>Gastropoda</taxon>
        <taxon>Heterobranchia</taxon>
        <taxon>Euthyneura</taxon>
        <taxon>Panpulmonata</taxon>
        <taxon>Hygrophila</taxon>
        <taxon>Lymnaeoidea</taxon>
        <taxon>Lymnaeidae</taxon>
        <taxon>Lymnaea</taxon>
    </lineage>
</organism>
<feature type="transmembrane region" description="Helical" evidence="2">
    <location>
        <begin position="120"/>
        <end position="138"/>
    </location>
</feature>
<proteinExistence type="predicted"/>
<dbReference type="EMBL" id="CAXITT010000596">
    <property type="protein sequence ID" value="CAL1544078.1"/>
    <property type="molecule type" value="Genomic_DNA"/>
</dbReference>
<evidence type="ECO:0000313" key="4">
    <source>
        <dbReference type="Proteomes" id="UP001497497"/>
    </source>
</evidence>
<gene>
    <name evidence="3" type="ORF">GSLYS_00017591001</name>
</gene>
<feature type="compositionally biased region" description="Polar residues" evidence="1">
    <location>
        <begin position="77"/>
        <end position="87"/>
    </location>
</feature>
<dbReference type="Proteomes" id="UP001497497">
    <property type="component" value="Unassembled WGS sequence"/>
</dbReference>
<feature type="region of interest" description="Disordered" evidence="1">
    <location>
        <begin position="72"/>
        <end position="111"/>
    </location>
</feature>
<evidence type="ECO:0000256" key="2">
    <source>
        <dbReference type="SAM" id="Phobius"/>
    </source>
</evidence>
<reference evidence="3 4" key="1">
    <citation type="submission" date="2024-04" db="EMBL/GenBank/DDBJ databases">
        <authorList>
            <consortium name="Genoscope - CEA"/>
            <person name="William W."/>
        </authorList>
    </citation>
    <scope>NUCLEOTIDE SEQUENCE [LARGE SCALE GENOMIC DNA]</scope>
</reference>
<evidence type="ECO:0000313" key="3">
    <source>
        <dbReference type="EMBL" id="CAL1544078.1"/>
    </source>
</evidence>
<dbReference type="AlphaFoldDB" id="A0AAV2IB49"/>
<keyword evidence="2" id="KW-0812">Transmembrane</keyword>
<accession>A0AAV2IB49</accession>